<evidence type="ECO:0000313" key="1">
    <source>
        <dbReference type="EMBL" id="MDP4535573.1"/>
    </source>
</evidence>
<dbReference type="EMBL" id="JAUZVZ010000006">
    <property type="protein sequence ID" value="MDP4535573.1"/>
    <property type="molecule type" value="Genomic_DNA"/>
</dbReference>
<keyword evidence="2" id="KW-1185">Reference proteome</keyword>
<organism evidence="1 2">
    <name type="scientific">Alkalimonas collagenimarina</name>
    <dbReference type="NCBI Taxonomy" id="400390"/>
    <lineage>
        <taxon>Bacteria</taxon>
        <taxon>Pseudomonadati</taxon>
        <taxon>Pseudomonadota</taxon>
        <taxon>Gammaproteobacteria</taxon>
        <taxon>Alkalimonas</taxon>
    </lineage>
</organism>
<protein>
    <submittedName>
        <fullName evidence="1">Uncharacterized protein</fullName>
    </submittedName>
</protein>
<proteinExistence type="predicted"/>
<dbReference type="Proteomes" id="UP001231616">
    <property type="component" value="Unassembled WGS sequence"/>
</dbReference>
<reference evidence="1 2" key="1">
    <citation type="submission" date="2023-08" db="EMBL/GenBank/DDBJ databases">
        <authorList>
            <person name="Joshi A."/>
            <person name="Thite S."/>
        </authorList>
    </citation>
    <scope>NUCLEOTIDE SEQUENCE [LARGE SCALE GENOMIC DNA]</scope>
    <source>
        <strain evidence="1 2">AC40</strain>
    </source>
</reference>
<evidence type="ECO:0000313" key="2">
    <source>
        <dbReference type="Proteomes" id="UP001231616"/>
    </source>
</evidence>
<dbReference type="RefSeq" id="WP_305892843.1">
    <property type="nucleotide sequence ID" value="NZ_JAUZVZ010000006.1"/>
</dbReference>
<gene>
    <name evidence="1" type="ORF">Q3O60_05190</name>
</gene>
<comment type="caution">
    <text evidence="1">The sequence shown here is derived from an EMBL/GenBank/DDBJ whole genome shotgun (WGS) entry which is preliminary data.</text>
</comment>
<accession>A0ABT9GX24</accession>
<name>A0ABT9GX24_9GAMM</name>
<sequence>MKDLKVKKLPPQLTCHPRALPAFQFTQFIFHFNRKLQSSEPRLALLARITTLSSILKPDENLFFEGWMPLICDQRNERRKTYSAGLSDIEGRAWMYALQAIVILSSKQSYIRNVALFFAHAPKGVQIRLFGGRLPRTVLARTIAFSGESRASVRRILNAEVPNV</sequence>